<gene>
    <name evidence="2" type="ORF">H9S92_11380</name>
</gene>
<dbReference type="InterPro" id="IPR052559">
    <property type="entry name" value="V-haloperoxidase"/>
</dbReference>
<organism evidence="2 3">
    <name type="scientific">Neolewinella lacunae</name>
    <dbReference type="NCBI Taxonomy" id="1517758"/>
    <lineage>
        <taxon>Bacteria</taxon>
        <taxon>Pseudomonadati</taxon>
        <taxon>Bacteroidota</taxon>
        <taxon>Saprospiria</taxon>
        <taxon>Saprospirales</taxon>
        <taxon>Lewinellaceae</taxon>
        <taxon>Neolewinella</taxon>
    </lineage>
</organism>
<comment type="caution">
    <text evidence="2">The sequence shown here is derived from an EMBL/GenBank/DDBJ whole genome shotgun (WGS) entry which is preliminary data.</text>
</comment>
<dbReference type="AlphaFoldDB" id="A0A923PIM3"/>
<sequence length="467" mass="52722">MKESYKHLPARYFWPVLFFLAVFISGCQPDDDDIFDAELPSPAAIDAEVALRYHELFLDLERFTPGYRPPVSARAAAYVSWIGYETLVPAMGGSNSLAPHFNVSGLPEPEPGRPYHWPTALVEAYTQSLEYFFPNAPAERLFAIYELRNEFFEIYKQQVSHETFTRSSAYGREMAAVICAWSATDAAGHEAYLRNSDPTYVPPTGPGLWQPTFPDFTPALLPRWGTVRTFAADETDVIPPPLEYSTDPSSAIYQEALTVRNMVVEIKAGGLEEDRWIGEFWSDDCPILTFTPAGRWYAVANQLVQGENLRLDRAVTLYAHLGMALNDAGVRAWAEKYRYNYERPIDYIRRVMPGNEDWNTIMCPDGSGNYFTPPFPAYPSGHATFGAAAVVTFEKFFGTNVGMTDRCHEGRTEFRGDPRTFARFRDMAIENGYSRIPLGVHFQMDSDFGLDLGYRIGTKVNALPWGR</sequence>
<evidence type="ECO:0000313" key="3">
    <source>
        <dbReference type="Proteomes" id="UP000650081"/>
    </source>
</evidence>
<dbReference type="Pfam" id="PF01569">
    <property type="entry name" value="PAP2"/>
    <property type="match status" value="1"/>
</dbReference>
<dbReference type="RefSeq" id="WP_187466842.1">
    <property type="nucleotide sequence ID" value="NZ_JACSIT010000104.1"/>
</dbReference>
<dbReference type="PROSITE" id="PS51257">
    <property type="entry name" value="PROKAR_LIPOPROTEIN"/>
    <property type="match status" value="1"/>
</dbReference>
<evidence type="ECO:0000313" key="2">
    <source>
        <dbReference type="EMBL" id="MBC6994770.1"/>
    </source>
</evidence>
<dbReference type="EMBL" id="JACSIT010000104">
    <property type="protein sequence ID" value="MBC6994770.1"/>
    <property type="molecule type" value="Genomic_DNA"/>
</dbReference>
<keyword evidence="3" id="KW-1185">Reference proteome</keyword>
<dbReference type="SUPFAM" id="SSF48317">
    <property type="entry name" value="Acid phosphatase/Vanadium-dependent haloperoxidase"/>
    <property type="match status" value="1"/>
</dbReference>
<protein>
    <submittedName>
        <fullName evidence="2">Vanadium-dependent haloperoxidase</fullName>
    </submittedName>
</protein>
<accession>A0A923PIM3</accession>
<feature type="domain" description="Phosphatidic acid phosphatase type 2/haloperoxidase" evidence="1">
    <location>
        <begin position="363"/>
        <end position="459"/>
    </location>
</feature>
<dbReference type="InterPro" id="IPR036938">
    <property type="entry name" value="PAP2/HPO_sf"/>
</dbReference>
<dbReference type="PANTHER" id="PTHR34599">
    <property type="entry name" value="PEROXIDASE-RELATED"/>
    <property type="match status" value="1"/>
</dbReference>
<evidence type="ECO:0000259" key="1">
    <source>
        <dbReference type="Pfam" id="PF01569"/>
    </source>
</evidence>
<dbReference type="PANTHER" id="PTHR34599:SF1">
    <property type="entry name" value="PHOSPHATIDIC ACID PHOSPHATASE TYPE 2_HALOPEROXIDASE DOMAIN-CONTAINING PROTEIN"/>
    <property type="match status" value="1"/>
</dbReference>
<name>A0A923PIM3_9BACT</name>
<dbReference type="CDD" id="cd03398">
    <property type="entry name" value="PAP2_haloperoxidase"/>
    <property type="match status" value="1"/>
</dbReference>
<proteinExistence type="predicted"/>
<dbReference type="Gene3D" id="1.10.606.20">
    <property type="match status" value="1"/>
</dbReference>
<dbReference type="InterPro" id="IPR000326">
    <property type="entry name" value="PAP2/HPO"/>
</dbReference>
<dbReference type="Proteomes" id="UP000650081">
    <property type="component" value="Unassembled WGS sequence"/>
</dbReference>
<reference evidence="2" key="1">
    <citation type="submission" date="2020-08" db="EMBL/GenBank/DDBJ databases">
        <title>Lewinella bacteria from marine environments.</title>
        <authorList>
            <person name="Zhong Y."/>
        </authorList>
    </citation>
    <scope>NUCLEOTIDE SEQUENCE</scope>
    <source>
        <strain evidence="2">KCTC 42187</strain>
    </source>
</reference>